<dbReference type="InterPro" id="IPR039697">
    <property type="entry name" value="Alcohol_dehydrogenase_Fe"/>
</dbReference>
<evidence type="ECO:0000256" key="1">
    <source>
        <dbReference type="ARBA" id="ARBA00007358"/>
    </source>
</evidence>
<dbReference type="Proteomes" id="UP001589789">
    <property type="component" value="Unassembled WGS sequence"/>
</dbReference>
<gene>
    <name evidence="5" type="ORF">ACFFIC_12005</name>
</gene>
<feature type="domain" description="Alcohol dehydrogenase iron-type/glycerol dehydrogenase GldA" evidence="3">
    <location>
        <begin position="8"/>
        <end position="177"/>
    </location>
</feature>
<dbReference type="CDD" id="cd08194">
    <property type="entry name" value="Fe-ADH-like"/>
    <property type="match status" value="1"/>
</dbReference>
<dbReference type="SUPFAM" id="SSF56796">
    <property type="entry name" value="Dehydroquinate synthase-like"/>
    <property type="match status" value="1"/>
</dbReference>
<name>A0ABV6ISN5_9PROT</name>
<dbReference type="Pfam" id="PF00465">
    <property type="entry name" value="Fe-ADH"/>
    <property type="match status" value="1"/>
</dbReference>
<dbReference type="PANTHER" id="PTHR11496">
    <property type="entry name" value="ALCOHOL DEHYDROGENASE"/>
    <property type="match status" value="1"/>
</dbReference>
<proteinExistence type="inferred from homology"/>
<protein>
    <submittedName>
        <fullName evidence="5">Iron-containing alcohol dehydrogenase</fullName>
    </submittedName>
</protein>
<dbReference type="EMBL" id="JBHLVZ010000025">
    <property type="protein sequence ID" value="MFC0386264.1"/>
    <property type="molecule type" value="Genomic_DNA"/>
</dbReference>
<comment type="caution">
    <text evidence="5">The sequence shown here is derived from an EMBL/GenBank/DDBJ whole genome shotgun (WGS) entry which is preliminary data.</text>
</comment>
<organism evidence="5 6">
    <name type="scientific">Muricoccus vinaceus</name>
    <dbReference type="NCBI Taxonomy" id="424704"/>
    <lineage>
        <taxon>Bacteria</taxon>
        <taxon>Pseudomonadati</taxon>
        <taxon>Pseudomonadota</taxon>
        <taxon>Alphaproteobacteria</taxon>
        <taxon>Acetobacterales</taxon>
        <taxon>Roseomonadaceae</taxon>
        <taxon>Muricoccus</taxon>
    </lineage>
</organism>
<dbReference type="RefSeq" id="WP_377050561.1">
    <property type="nucleotide sequence ID" value="NZ_JBHLVZ010000025.1"/>
</dbReference>
<evidence type="ECO:0000313" key="6">
    <source>
        <dbReference type="Proteomes" id="UP001589789"/>
    </source>
</evidence>
<evidence type="ECO:0000256" key="2">
    <source>
        <dbReference type="ARBA" id="ARBA00023002"/>
    </source>
</evidence>
<sequence>MLVTLVAPRLILSGGGSVSRVAEVLAQLGLSRPLVVTDPWMASSGTVDRCLAPLRAAGLSPAVFSETVPDPTDTVVEAGVQAFRSGDYDCLIGFGGGSPMDTAKAIAILAAAPEGTHIRAYKAPAQANTGAVPVICIPTTAGTGSEATRFTVITDTARDEKMLIAGLGALPLAAIVDHELTWTVPARTVADTGVDSLTHALEAFVSKRANPFSDDYARLAMRLIAPNLRRAYADASSPGGKRDEEAREAMMRGAMLAGLAFSNASVALVHGMSRPIGAHFHVPHGLSNAMLLPAVTRFGLQSALPRYAEAARIMGVAREGEGDQSAAARLVEELEALNRDLSVPTPAAHGIDADRWDGLLDTMAAQALASGSPANNPRVPDAAEIVALYREAYA</sequence>
<keyword evidence="2" id="KW-0560">Oxidoreductase</keyword>
<keyword evidence="6" id="KW-1185">Reference proteome</keyword>
<comment type="similarity">
    <text evidence="1">Belongs to the iron-containing alcohol dehydrogenase family.</text>
</comment>
<evidence type="ECO:0000259" key="4">
    <source>
        <dbReference type="Pfam" id="PF25137"/>
    </source>
</evidence>
<evidence type="ECO:0000259" key="3">
    <source>
        <dbReference type="Pfam" id="PF00465"/>
    </source>
</evidence>
<feature type="domain" description="Fe-containing alcohol dehydrogenase-like C-terminal" evidence="4">
    <location>
        <begin position="190"/>
        <end position="393"/>
    </location>
</feature>
<dbReference type="InterPro" id="IPR001670">
    <property type="entry name" value="ADH_Fe/GldA"/>
</dbReference>
<evidence type="ECO:0000313" key="5">
    <source>
        <dbReference type="EMBL" id="MFC0386264.1"/>
    </source>
</evidence>
<dbReference type="PANTHER" id="PTHR11496:SF102">
    <property type="entry name" value="ALCOHOL DEHYDROGENASE 4"/>
    <property type="match status" value="1"/>
</dbReference>
<dbReference type="Gene3D" id="1.20.1090.10">
    <property type="entry name" value="Dehydroquinate synthase-like - alpha domain"/>
    <property type="match status" value="1"/>
</dbReference>
<dbReference type="Gene3D" id="3.40.50.1970">
    <property type="match status" value="1"/>
</dbReference>
<accession>A0ABV6ISN5</accession>
<dbReference type="Pfam" id="PF25137">
    <property type="entry name" value="ADH_Fe_C"/>
    <property type="match status" value="1"/>
</dbReference>
<reference evidence="5 6" key="1">
    <citation type="submission" date="2024-09" db="EMBL/GenBank/DDBJ databases">
        <authorList>
            <person name="Sun Q."/>
            <person name="Mori K."/>
        </authorList>
    </citation>
    <scope>NUCLEOTIDE SEQUENCE [LARGE SCALE GENOMIC DNA]</scope>
    <source>
        <strain evidence="5 6">CCM 7468</strain>
    </source>
</reference>
<dbReference type="InterPro" id="IPR056798">
    <property type="entry name" value="ADH_Fe_C"/>
</dbReference>